<dbReference type="EMBL" id="JBANQN010000011">
    <property type="protein sequence ID" value="KAK6776395.1"/>
    <property type="molecule type" value="Genomic_DNA"/>
</dbReference>
<accession>A0AAN8Y1S2</accession>
<reference evidence="2 3" key="1">
    <citation type="submission" date="2024-02" db="EMBL/GenBank/DDBJ databases">
        <title>de novo genome assembly of Solanum bulbocastanum strain 11H21.</title>
        <authorList>
            <person name="Hosaka A.J."/>
        </authorList>
    </citation>
    <scope>NUCLEOTIDE SEQUENCE [LARGE SCALE GENOMIC DNA]</scope>
    <source>
        <tissue evidence="2">Young leaves</tissue>
    </source>
</reference>
<comment type="caution">
    <text evidence="2">The sequence shown here is derived from an EMBL/GenBank/DDBJ whole genome shotgun (WGS) entry which is preliminary data.</text>
</comment>
<proteinExistence type="predicted"/>
<protein>
    <submittedName>
        <fullName evidence="2">Uncharacterized protein</fullName>
    </submittedName>
</protein>
<evidence type="ECO:0000313" key="3">
    <source>
        <dbReference type="Proteomes" id="UP001371456"/>
    </source>
</evidence>
<evidence type="ECO:0000313" key="2">
    <source>
        <dbReference type="EMBL" id="KAK6776395.1"/>
    </source>
</evidence>
<dbReference type="Proteomes" id="UP001371456">
    <property type="component" value="Unassembled WGS sequence"/>
</dbReference>
<dbReference type="AlphaFoldDB" id="A0AAN8Y1S2"/>
<organism evidence="2 3">
    <name type="scientific">Solanum bulbocastanum</name>
    <name type="common">Wild potato</name>
    <dbReference type="NCBI Taxonomy" id="147425"/>
    <lineage>
        <taxon>Eukaryota</taxon>
        <taxon>Viridiplantae</taxon>
        <taxon>Streptophyta</taxon>
        <taxon>Embryophyta</taxon>
        <taxon>Tracheophyta</taxon>
        <taxon>Spermatophyta</taxon>
        <taxon>Magnoliopsida</taxon>
        <taxon>eudicotyledons</taxon>
        <taxon>Gunneridae</taxon>
        <taxon>Pentapetalae</taxon>
        <taxon>asterids</taxon>
        <taxon>lamiids</taxon>
        <taxon>Solanales</taxon>
        <taxon>Solanaceae</taxon>
        <taxon>Solanoideae</taxon>
        <taxon>Solaneae</taxon>
        <taxon>Solanum</taxon>
    </lineage>
</organism>
<keyword evidence="3" id="KW-1185">Reference proteome</keyword>
<gene>
    <name evidence="2" type="ORF">RDI58_027396</name>
</gene>
<sequence>MNESLAEQTNTTKKEAKNLRSQISYQEMPTEKKATILARCRAEYSARTHGFPENLAVLHFTPSHSNCQNKPSPVATVSQCESIYEIGSTSNMYNDHSTLYQPRLAIREHDPTAVKCSNLNTFPCTPALLNKVPDYICGLTENKEKKAEITKYDPSR</sequence>
<feature type="region of interest" description="Disordered" evidence="1">
    <location>
        <begin position="1"/>
        <end position="24"/>
    </location>
</feature>
<feature type="compositionally biased region" description="Polar residues" evidence="1">
    <location>
        <begin position="1"/>
        <end position="11"/>
    </location>
</feature>
<name>A0AAN8Y1S2_SOLBU</name>
<evidence type="ECO:0000256" key="1">
    <source>
        <dbReference type="SAM" id="MobiDB-lite"/>
    </source>
</evidence>